<gene>
    <name evidence="7" type="ordered locus">Acear_1676</name>
</gene>
<evidence type="ECO:0000256" key="1">
    <source>
        <dbReference type="ARBA" id="ARBA00008348"/>
    </source>
</evidence>
<dbReference type="InterPro" id="IPR042092">
    <property type="entry name" value="PsdUridine_s_RsuA/RluB/E/F_cat"/>
</dbReference>
<dbReference type="SUPFAM" id="SSF55174">
    <property type="entry name" value="Alpha-L RNA-binding motif"/>
    <property type="match status" value="1"/>
</dbReference>
<keyword evidence="2 4" id="KW-0694">RNA-binding</keyword>
<dbReference type="GO" id="GO:0120159">
    <property type="term" value="F:rRNA pseudouridine synthase activity"/>
    <property type="evidence" value="ECO:0007669"/>
    <property type="project" value="UniProtKB-ARBA"/>
</dbReference>
<dbReference type="Pfam" id="PF01479">
    <property type="entry name" value="S4"/>
    <property type="match status" value="1"/>
</dbReference>
<dbReference type="GO" id="GO:0000455">
    <property type="term" value="P:enzyme-directed rRNA pseudouridine synthesis"/>
    <property type="evidence" value="ECO:0007669"/>
    <property type="project" value="UniProtKB-ARBA"/>
</dbReference>
<dbReference type="OrthoDB" id="9807213at2"/>
<dbReference type="Gene3D" id="3.30.70.1560">
    <property type="entry name" value="Alpha-L RNA-binding motif"/>
    <property type="match status" value="1"/>
</dbReference>
<keyword evidence="3 5" id="KW-0413">Isomerase</keyword>
<evidence type="ECO:0000256" key="3">
    <source>
        <dbReference type="ARBA" id="ARBA00023235"/>
    </source>
</evidence>
<dbReference type="Pfam" id="PF00849">
    <property type="entry name" value="PseudoU_synth_2"/>
    <property type="match status" value="1"/>
</dbReference>
<sequence length="244" mass="27047">MERLQKVMSQAGVASRRKSEDIITAGRVEVNGEVVTELGTKVDPEQDTIKVDGQQIKREKLVYLLLNKPQGYITTVDDPHNRRTVIDLIQDVSQAVHPVGRLDKDTEGLLLLTNDGDLTYALTHPSHGIDKTYMATVKGVPNQSKIEALEKGIKLKDGWTAPAEAKLVAELAERAVVSLTIHEGRKHQVKRMLKSVGHPVEELKRIKFGPLDLTGLSPGEYRHLTNSEIKELKAVEDRVTAAEN</sequence>
<dbReference type="HOGENOM" id="CLU_024979_1_2_9"/>
<dbReference type="InterPro" id="IPR050343">
    <property type="entry name" value="RsuA_PseudoU_synthase"/>
</dbReference>
<organism evidence="7 8">
    <name type="scientific">Acetohalobium arabaticum (strain ATCC 49924 / DSM 5501 / Z-7288)</name>
    <dbReference type="NCBI Taxonomy" id="574087"/>
    <lineage>
        <taxon>Bacteria</taxon>
        <taxon>Bacillati</taxon>
        <taxon>Bacillota</taxon>
        <taxon>Clostridia</taxon>
        <taxon>Halanaerobiales</taxon>
        <taxon>Halobacteroidaceae</taxon>
        <taxon>Acetohalobium</taxon>
    </lineage>
</organism>
<protein>
    <recommendedName>
        <fullName evidence="5">Pseudouridine synthase</fullName>
        <ecNumber evidence="5">5.4.99.-</ecNumber>
    </recommendedName>
</protein>
<dbReference type="SUPFAM" id="SSF55120">
    <property type="entry name" value="Pseudouridine synthase"/>
    <property type="match status" value="1"/>
</dbReference>
<dbReference type="InterPro" id="IPR018496">
    <property type="entry name" value="PsdUridine_synth_RsuA/RluB_CS"/>
</dbReference>
<dbReference type="InterPro" id="IPR002942">
    <property type="entry name" value="S4_RNA-bd"/>
</dbReference>
<dbReference type="InterPro" id="IPR006145">
    <property type="entry name" value="PsdUridine_synth_RsuA/RluA"/>
</dbReference>
<evidence type="ECO:0000256" key="5">
    <source>
        <dbReference type="RuleBase" id="RU003887"/>
    </source>
</evidence>
<dbReference type="InterPro" id="IPR020103">
    <property type="entry name" value="PsdUridine_synth_cat_dom_sf"/>
</dbReference>
<keyword evidence="8" id="KW-1185">Reference proteome</keyword>
<accession>D9QRP0</accession>
<dbReference type="GO" id="GO:0005829">
    <property type="term" value="C:cytosol"/>
    <property type="evidence" value="ECO:0007669"/>
    <property type="project" value="UniProtKB-ARBA"/>
</dbReference>
<dbReference type="EC" id="5.4.99.-" evidence="5"/>
<dbReference type="KEGG" id="aar:Acear_1676"/>
<dbReference type="Gene3D" id="3.10.290.10">
    <property type="entry name" value="RNA-binding S4 domain"/>
    <property type="match status" value="1"/>
</dbReference>
<dbReference type="eggNOG" id="COG1187">
    <property type="taxonomic scope" value="Bacteria"/>
</dbReference>
<dbReference type="CDD" id="cd02870">
    <property type="entry name" value="PseudoU_synth_RsuA_like"/>
    <property type="match status" value="1"/>
</dbReference>
<dbReference type="NCBIfam" id="TIGR00093">
    <property type="entry name" value="pseudouridine synthase"/>
    <property type="match status" value="1"/>
</dbReference>
<comment type="similarity">
    <text evidence="1 5">Belongs to the pseudouridine synthase RsuA family.</text>
</comment>
<dbReference type="STRING" id="574087.Acear_1676"/>
<dbReference type="EMBL" id="CP002105">
    <property type="protein sequence ID" value="ADL13181.1"/>
    <property type="molecule type" value="Genomic_DNA"/>
</dbReference>
<dbReference type="CDD" id="cd00165">
    <property type="entry name" value="S4"/>
    <property type="match status" value="1"/>
</dbReference>
<dbReference type="FunFam" id="3.10.290.10:FF:000003">
    <property type="entry name" value="Pseudouridine synthase"/>
    <property type="match status" value="1"/>
</dbReference>
<dbReference type="FunFam" id="3.30.70.1560:FF:000001">
    <property type="entry name" value="Pseudouridine synthase"/>
    <property type="match status" value="1"/>
</dbReference>
<dbReference type="PROSITE" id="PS01149">
    <property type="entry name" value="PSI_RSU"/>
    <property type="match status" value="1"/>
</dbReference>
<proteinExistence type="inferred from homology"/>
<dbReference type="SMART" id="SM00363">
    <property type="entry name" value="S4"/>
    <property type="match status" value="1"/>
</dbReference>
<dbReference type="AlphaFoldDB" id="D9QRP0"/>
<evidence type="ECO:0000313" key="8">
    <source>
        <dbReference type="Proteomes" id="UP000001661"/>
    </source>
</evidence>
<name>D9QRP0_ACEAZ</name>
<feature type="domain" description="RNA-binding S4" evidence="6">
    <location>
        <begin position="2"/>
        <end position="65"/>
    </location>
</feature>
<dbReference type="PANTHER" id="PTHR47683:SF2">
    <property type="entry name" value="RNA-BINDING S4 DOMAIN-CONTAINING PROTEIN"/>
    <property type="match status" value="1"/>
</dbReference>
<dbReference type="Gene3D" id="3.30.70.580">
    <property type="entry name" value="Pseudouridine synthase I, catalytic domain, N-terminal subdomain"/>
    <property type="match status" value="1"/>
</dbReference>
<dbReference type="RefSeq" id="WP_013278626.1">
    <property type="nucleotide sequence ID" value="NC_014378.1"/>
</dbReference>
<dbReference type="InterPro" id="IPR020094">
    <property type="entry name" value="TruA/RsuA/RluB/E/F_N"/>
</dbReference>
<dbReference type="PANTHER" id="PTHR47683">
    <property type="entry name" value="PSEUDOURIDINE SYNTHASE FAMILY PROTEIN-RELATED"/>
    <property type="match status" value="1"/>
</dbReference>
<evidence type="ECO:0000313" key="7">
    <source>
        <dbReference type="EMBL" id="ADL13181.1"/>
    </source>
</evidence>
<evidence type="ECO:0000256" key="4">
    <source>
        <dbReference type="PROSITE-ProRule" id="PRU00182"/>
    </source>
</evidence>
<dbReference type="GO" id="GO:0003723">
    <property type="term" value="F:RNA binding"/>
    <property type="evidence" value="ECO:0007669"/>
    <property type="project" value="UniProtKB-KW"/>
</dbReference>
<dbReference type="Proteomes" id="UP000001661">
    <property type="component" value="Chromosome"/>
</dbReference>
<evidence type="ECO:0000259" key="6">
    <source>
        <dbReference type="SMART" id="SM00363"/>
    </source>
</evidence>
<evidence type="ECO:0000256" key="2">
    <source>
        <dbReference type="ARBA" id="ARBA00022884"/>
    </source>
</evidence>
<dbReference type="InterPro" id="IPR000748">
    <property type="entry name" value="PsdUridine_synth_RsuA/RluB/E/F"/>
</dbReference>
<dbReference type="InterPro" id="IPR036986">
    <property type="entry name" value="S4_RNA-bd_sf"/>
</dbReference>
<reference evidence="7 8" key="1">
    <citation type="journal article" date="2010" name="Stand. Genomic Sci.">
        <title>Complete genome sequence of Acetohalobium arabaticum type strain (Z-7288).</title>
        <authorList>
            <person name="Sikorski J."/>
            <person name="Lapidus A."/>
            <person name="Chertkov O."/>
            <person name="Lucas S."/>
            <person name="Copeland A."/>
            <person name="Glavina Del Rio T."/>
            <person name="Nolan M."/>
            <person name="Tice H."/>
            <person name="Cheng J.F."/>
            <person name="Han C."/>
            <person name="Brambilla E."/>
            <person name="Pitluck S."/>
            <person name="Liolios K."/>
            <person name="Ivanova N."/>
            <person name="Mavromatis K."/>
            <person name="Mikhailova N."/>
            <person name="Pati A."/>
            <person name="Bruce D."/>
            <person name="Detter C."/>
            <person name="Tapia R."/>
            <person name="Goodwin L."/>
            <person name="Chen A."/>
            <person name="Palaniappan K."/>
            <person name="Land M."/>
            <person name="Hauser L."/>
            <person name="Chang Y.J."/>
            <person name="Jeffries C.D."/>
            <person name="Rohde M."/>
            <person name="Goker M."/>
            <person name="Spring S."/>
            <person name="Woyke T."/>
            <person name="Bristow J."/>
            <person name="Eisen J.A."/>
            <person name="Markowitz V."/>
            <person name="Hugenholtz P."/>
            <person name="Kyrpides N.C."/>
            <person name="Klenk H.P."/>
        </authorList>
    </citation>
    <scope>NUCLEOTIDE SEQUENCE [LARGE SCALE GENOMIC DNA]</scope>
    <source>
        <strain evidence="8">ATCC 49924 / DSM 5501 / Z-7288</strain>
    </source>
</reference>
<dbReference type="PROSITE" id="PS50889">
    <property type="entry name" value="S4"/>
    <property type="match status" value="1"/>
</dbReference>